<dbReference type="NCBIfam" id="TIGR00242">
    <property type="entry name" value="division/cell wall cluster transcriptional repressor MraZ"/>
    <property type="match status" value="1"/>
</dbReference>
<protein>
    <recommendedName>
        <fullName evidence="1 7">Transcriptional regulator MraZ</fullName>
    </recommendedName>
</protein>
<keyword evidence="9" id="KW-0131">Cell cycle</keyword>
<dbReference type="CDD" id="cd16321">
    <property type="entry name" value="MraZ_C"/>
    <property type="match status" value="1"/>
</dbReference>
<comment type="similarity">
    <text evidence="7">Belongs to the MraZ family.</text>
</comment>
<comment type="subcellular location">
    <subcellularLocation>
        <location evidence="7">Cytoplasm</location>
        <location evidence="7">Nucleoid</location>
    </subcellularLocation>
</comment>
<dbReference type="InterPro" id="IPR035642">
    <property type="entry name" value="MraZ_N"/>
</dbReference>
<dbReference type="RefSeq" id="WP_200260695.1">
    <property type="nucleotide sequence ID" value="NZ_NRSH01000149.1"/>
</dbReference>
<evidence type="ECO:0000313" key="10">
    <source>
        <dbReference type="Proteomes" id="UP000738126"/>
    </source>
</evidence>
<dbReference type="PANTHER" id="PTHR34701">
    <property type="entry name" value="TRANSCRIPTIONAL REGULATOR MRAZ"/>
    <property type="match status" value="1"/>
</dbReference>
<dbReference type="PROSITE" id="PS51740">
    <property type="entry name" value="SPOVT_ABRB"/>
    <property type="match status" value="2"/>
</dbReference>
<comment type="subunit">
    <text evidence="7">Forms oligomers.</text>
</comment>
<gene>
    <name evidence="7" type="primary">mraZ</name>
    <name evidence="9" type="ORF">CKO13_10470</name>
</gene>
<dbReference type="PANTHER" id="PTHR34701:SF1">
    <property type="entry name" value="TRANSCRIPTIONAL REGULATOR MRAZ"/>
    <property type="match status" value="1"/>
</dbReference>
<evidence type="ECO:0000256" key="6">
    <source>
        <dbReference type="ARBA" id="ARBA00023163"/>
    </source>
</evidence>
<keyword evidence="2 7" id="KW-0963">Cytoplasm</keyword>
<dbReference type="Proteomes" id="UP000738126">
    <property type="component" value="Unassembled WGS sequence"/>
</dbReference>
<comment type="caution">
    <text evidence="9">The sequence shown here is derived from an EMBL/GenBank/DDBJ whole genome shotgun (WGS) entry which is preliminary data.</text>
</comment>
<name>A0ABS1E6U8_9GAMM</name>
<feature type="domain" description="SpoVT-AbrB" evidence="8">
    <location>
        <begin position="5"/>
        <end position="52"/>
    </location>
</feature>
<feature type="domain" description="SpoVT-AbrB" evidence="8">
    <location>
        <begin position="81"/>
        <end position="124"/>
    </location>
</feature>
<dbReference type="InterPro" id="IPR038619">
    <property type="entry name" value="MraZ_sf"/>
</dbReference>
<organism evidence="9 10">
    <name type="scientific">Halorhodospira neutriphila</name>
    <dbReference type="NCBI Taxonomy" id="168379"/>
    <lineage>
        <taxon>Bacteria</taxon>
        <taxon>Pseudomonadati</taxon>
        <taxon>Pseudomonadota</taxon>
        <taxon>Gammaproteobacteria</taxon>
        <taxon>Chromatiales</taxon>
        <taxon>Ectothiorhodospiraceae</taxon>
        <taxon>Halorhodospira</taxon>
    </lineage>
</organism>
<dbReference type="InterPro" id="IPR035644">
    <property type="entry name" value="MraZ_C"/>
</dbReference>
<dbReference type="CDD" id="cd16320">
    <property type="entry name" value="MraZ_N"/>
    <property type="match status" value="1"/>
</dbReference>
<evidence type="ECO:0000256" key="7">
    <source>
        <dbReference type="HAMAP-Rule" id="MF_01008"/>
    </source>
</evidence>
<evidence type="ECO:0000256" key="5">
    <source>
        <dbReference type="ARBA" id="ARBA00023125"/>
    </source>
</evidence>
<keyword evidence="10" id="KW-1185">Reference proteome</keyword>
<evidence type="ECO:0000259" key="8">
    <source>
        <dbReference type="PROSITE" id="PS51740"/>
    </source>
</evidence>
<keyword evidence="4 7" id="KW-0805">Transcription regulation</keyword>
<dbReference type="InterPro" id="IPR020603">
    <property type="entry name" value="MraZ_dom"/>
</dbReference>
<evidence type="ECO:0000256" key="3">
    <source>
        <dbReference type="ARBA" id="ARBA00022737"/>
    </source>
</evidence>
<keyword evidence="9" id="KW-0132">Cell division</keyword>
<dbReference type="InterPro" id="IPR003444">
    <property type="entry name" value="MraZ"/>
</dbReference>
<dbReference type="EMBL" id="NRSH01000149">
    <property type="protein sequence ID" value="MBK1727428.1"/>
    <property type="molecule type" value="Genomic_DNA"/>
</dbReference>
<accession>A0ABS1E6U8</accession>
<dbReference type="GO" id="GO:0051301">
    <property type="term" value="P:cell division"/>
    <property type="evidence" value="ECO:0007669"/>
    <property type="project" value="UniProtKB-KW"/>
</dbReference>
<keyword evidence="6 7" id="KW-0804">Transcription</keyword>
<evidence type="ECO:0000256" key="2">
    <source>
        <dbReference type="ARBA" id="ARBA00022490"/>
    </source>
</evidence>
<dbReference type="InterPro" id="IPR007159">
    <property type="entry name" value="SpoVT-AbrB_dom"/>
</dbReference>
<dbReference type="InterPro" id="IPR037914">
    <property type="entry name" value="SpoVT-AbrB_sf"/>
</dbReference>
<proteinExistence type="inferred from homology"/>
<keyword evidence="3" id="KW-0677">Repeat</keyword>
<evidence type="ECO:0000256" key="1">
    <source>
        <dbReference type="ARBA" id="ARBA00013860"/>
    </source>
</evidence>
<dbReference type="Gene3D" id="3.40.1550.20">
    <property type="entry name" value="Transcriptional regulator MraZ domain"/>
    <property type="match status" value="1"/>
</dbReference>
<dbReference type="SUPFAM" id="SSF89447">
    <property type="entry name" value="AbrB/MazE/MraZ-like"/>
    <property type="match status" value="1"/>
</dbReference>
<sequence length="152" mass="17346">MFRGVNQLSLDAKGRVVLPARYRDRLLSHCSGEIVATIDYRDRCLALYPLPEWEAIERKLVELPDLQASAKRLKRLLIGHAHELQVDGNGRALLPQPLREYAGLEKRVVLIGQGNKFELWDQPLWEQQRAEWLQAAAAEDAELPEELESLAL</sequence>
<keyword evidence="5 7" id="KW-0238">DNA-binding</keyword>
<dbReference type="HAMAP" id="MF_01008">
    <property type="entry name" value="MraZ"/>
    <property type="match status" value="1"/>
</dbReference>
<evidence type="ECO:0000313" key="9">
    <source>
        <dbReference type="EMBL" id="MBK1727428.1"/>
    </source>
</evidence>
<evidence type="ECO:0000256" key="4">
    <source>
        <dbReference type="ARBA" id="ARBA00023015"/>
    </source>
</evidence>
<dbReference type="Pfam" id="PF02381">
    <property type="entry name" value="MraZ"/>
    <property type="match status" value="2"/>
</dbReference>
<reference evidence="9 10" key="1">
    <citation type="journal article" date="2020" name="Microorganisms">
        <title>Osmotic Adaptation and Compatible Solute Biosynthesis of Phototrophic Bacteria as Revealed from Genome Analyses.</title>
        <authorList>
            <person name="Imhoff J.F."/>
            <person name="Rahn T."/>
            <person name="Kunzel S."/>
            <person name="Keller A."/>
            <person name="Neulinger S.C."/>
        </authorList>
    </citation>
    <scope>NUCLEOTIDE SEQUENCE [LARGE SCALE GENOMIC DNA]</scope>
    <source>
        <strain evidence="9 10">DSM 15116</strain>
    </source>
</reference>